<keyword evidence="2 5" id="KW-0812">Transmembrane</keyword>
<dbReference type="AlphaFoldDB" id="A0A9D9DJA1"/>
<dbReference type="Pfam" id="PF01061">
    <property type="entry name" value="ABC2_membrane"/>
    <property type="match status" value="1"/>
</dbReference>
<dbReference type="PANTHER" id="PTHR43229">
    <property type="entry name" value="NODULATION PROTEIN J"/>
    <property type="match status" value="1"/>
</dbReference>
<dbReference type="EMBL" id="JADIMY010000026">
    <property type="protein sequence ID" value="MBO8427180.1"/>
    <property type="molecule type" value="Genomic_DNA"/>
</dbReference>
<dbReference type="GO" id="GO:0140359">
    <property type="term" value="F:ABC-type transporter activity"/>
    <property type="evidence" value="ECO:0007669"/>
    <property type="project" value="InterPro"/>
</dbReference>
<name>A0A9D9DJA1_9BACL</name>
<dbReference type="PANTHER" id="PTHR43229:SF3">
    <property type="entry name" value="ABC-TYPE MULTIDRUG TRANSPORT SYSTEM, PERMEASE COMPONENT"/>
    <property type="match status" value="1"/>
</dbReference>
<keyword evidence="3 5" id="KW-1133">Transmembrane helix</keyword>
<evidence type="ECO:0000259" key="6">
    <source>
        <dbReference type="Pfam" id="PF01061"/>
    </source>
</evidence>
<evidence type="ECO:0000256" key="1">
    <source>
        <dbReference type="ARBA" id="ARBA00004141"/>
    </source>
</evidence>
<reference evidence="7" key="2">
    <citation type="journal article" date="2021" name="PeerJ">
        <title>Extensive microbial diversity within the chicken gut microbiome revealed by metagenomics and culture.</title>
        <authorList>
            <person name="Gilroy R."/>
            <person name="Ravi A."/>
            <person name="Getino M."/>
            <person name="Pursley I."/>
            <person name="Horton D.L."/>
            <person name="Alikhan N.F."/>
            <person name="Baker D."/>
            <person name="Gharbi K."/>
            <person name="Hall N."/>
            <person name="Watson M."/>
            <person name="Adriaenssens E.M."/>
            <person name="Foster-Nyarko E."/>
            <person name="Jarju S."/>
            <person name="Secka A."/>
            <person name="Antonio M."/>
            <person name="Oren A."/>
            <person name="Chaudhuri R.R."/>
            <person name="La Ragione R."/>
            <person name="Hildebrand F."/>
            <person name="Pallen M.J."/>
        </authorList>
    </citation>
    <scope>NUCLEOTIDE SEQUENCE</scope>
    <source>
        <strain evidence="7">11159</strain>
    </source>
</reference>
<feature type="transmembrane region" description="Helical" evidence="5">
    <location>
        <begin position="24"/>
        <end position="44"/>
    </location>
</feature>
<organism evidence="7 8">
    <name type="scientific">Candidatus Onthovivens merdipullorum</name>
    <dbReference type="NCBI Taxonomy" id="2840889"/>
    <lineage>
        <taxon>Bacteria</taxon>
        <taxon>Bacillati</taxon>
        <taxon>Bacillota</taxon>
        <taxon>Bacilli</taxon>
        <taxon>Bacillales</taxon>
        <taxon>Candidatus Onthovivens</taxon>
    </lineage>
</organism>
<evidence type="ECO:0000256" key="4">
    <source>
        <dbReference type="ARBA" id="ARBA00023136"/>
    </source>
</evidence>
<protein>
    <submittedName>
        <fullName evidence="7">ABC transporter permease</fullName>
    </submittedName>
</protein>
<dbReference type="Proteomes" id="UP000823613">
    <property type="component" value="Unassembled WGS sequence"/>
</dbReference>
<comment type="caution">
    <text evidence="7">The sequence shown here is derived from an EMBL/GenBank/DDBJ whole genome shotgun (WGS) entry which is preliminary data.</text>
</comment>
<evidence type="ECO:0000256" key="3">
    <source>
        <dbReference type="ARBA" id="ARBA00022989"/>
    </source>
</evidence>
<dbReference type="InterPro" id="IPR013525">
    <property type="entry name" value="ABC2_TM"/>
</dbReference>
<feature type="transmembrane region" description="Helical" evidence="5">
    <location>
        <begin position="270"/>
        <end position="294"/>
    </location>
</feature>
<feature type="transmembrane region" description="Helical" evidence="5">
    <location>
        <begin position="73"/>
        <end position="95"/>
    </location>
</feature>
<evidence type="ECO:0000256" key="5">
    <source>
        <dbReference type="SAM" id="Phobius"/>
    </source>
</evidence>
<keyword evidence="4 5" id="KW-0472">Membrane</keyword>
<evidence type="ECO:0000313" key="7">
    <source>
        <dbReference type="EMBL" id="MBO8427180.1"/>
    </source>
</evidence>
<sequence>MKQRLLQLYYLTLRDIKIYFKDKMVFLVSLITPMILLVLFITFLKTTYEDTILNIVGEFSISNKLLNAFSGGWLLSSVLATSCVTVSFCSGIMTLDKISKADIDFKVTPVNKSLITFAYVFSNYIATLIVCFILLIIGLIYLSIIGFYLNFIDILLIIANILLTSLFATLIANIIWSFTKSQGVVSGICTLLSALYGFICGAYMPIDSMGEFFKIFTSFLPGTYSTILFRKGFLNSVLNAMEKDLPNEIVNAIANSFDVNMSFFNQNINILTMFLVSIISIIIASIILILISYFKDKSKT</sequence>
<dbReference type="InterPro" id="IPR051784">
    <property type="entry name" value="Nod_factor_ABC_transporter"/>
</dbReference>
<gene>
    <name evidence="7" type="ORF">IAC58_01310</name>
</gene>
<feature type="domain" description="ABC-2 type transporter transmembrane" evidence="6">
    <location>
        <begin position="7"/>
        <end position="233"/>
    </location>
</feature>
<evidence type="ECO:0000256" key="2">
    <source>
        <dbReference type="ARBA" id="ARBA00022692"/>
    </source>
</evidence>
<evidence type="ECO:0000313" key="8">
    <source>
        <dbReference type="Proteomes" id="UP000823613"/>
    </source>
</evidence>
<reference evidence="7" key="1">
    <citation type="submission" date="2020-10" db="EMBL/GenBank/DDBJ databases">
        <authorList>
            <person name="Gilroy R."/>
        </authorList>
    </citation>
    <scope>NUCLEOTIDE SEQUENCE</scope>
    <source>
        <strain evidence="7">11159</strain>
    </source>
</reference>
<feature type="transmembrane region" description="Helical" evidence="5">
    <location>
        <begin position="154"/>
        <end position="176"/>
    </location>
</feature>
<feature type="transmembrane region" description="Helical" evidence="5">
    <location>
        <begin position="116"/>
        <end position="148"/>
    </location>
</feature>
<proteinExistence type="predicted"/>
<comment type="subcellular location">
    <subcellularLocation>
        <location evidence="1">Membrane</location>
        <topology evidence="1">Multi-pass membrane protein</topology>
    </subcellularLocation>
</comment>
<accession>A0A9D9DJA1</accession>
<dbReference type="GO" id="GO:0016020">
    <property type="term" value="C:membrane"/>
    <property type="evidence" value="ECO:0007669"/>
    <property type="project" value="UniProtKB-SubCell"/>
</dbReference>
<feature type="transmembrane region" description="Helical" evidence="5">
    <location>
        <begin position="183"/>
        <end position="204"/>
    </location>
</feature>